<feature type="signal peptide" evidence="2">
    <location>
        <begin position="1"/>
        <end position="24"/>
    </location>
</feature>
<feature type="transmembrane region" description="Helical" evidence="1">
    <location>
        <begin position="43"/>
        <end position="65"/>
    </location>
</feature>
<keyword evidence="2" id="KW-0732">Signal</keyword>
<evidence type="ECO:0000313" key="3">
    <source>
        <dbReference type="EMBL" id="EXC48807.1"/>
    </source>
</evidence>
<proteinExistence type="predicted"/>
<accession>W9SF38</accession>
<keyword evidence="1" id="KW-1133">Transmembrane helix</keyword>
<reference evidence="4" key="1">
    <citation type="submission" date="2013-01" db="EMBL/GenBank/DDBJ databases">
        <title>Draft Genome Sequence of a Mulberry Tree, Morus notabilis C.K. Schneid.</title>
        <authorList>
            <person name="He N."/>
            <person name="Zhao S."/>
        </authorList>
    </citation>
    <scope>NUCLEOTIDE SEQUENCE</scope>
</reference>
<dbReference type="EMBL" id="KE624505">
    <property type="protein sequence ID" value="EXC48807.1"/>
    <property type="molecule type" value="Genomic_DNA"/>
</dbReference>
<gene>
    <name evidence="3" type="ORF">L484_000820</name>
</gene>
<evidence type="ECO:0000256" key="1">
    <source>
        <dbReference type="SAM" id="Phobius"/>
    </source>
</evidence>
<evidence type="ECO:0000256" key="2">
    <source>
        <dbReference type="SAM" id="SignalP"/>
    </source>
</evidence>
<sequence length="67" mass="6839">MAVKASFSAFVVVAVVMLFSIASAQDFEVSPTPAPSPSLERGFAVANSVGASAFLALAFSLLAFVNN</sequence>
<dbReference type="Proteomes" id="UP000030645">
    <property type="component" value="Unassembled WGS sequence"/>
</dbReference>
<protein>
    <submittedName>
        <fullName evidence="3">Uncharacterized protein</fullName>
    </submittedName>
</protein>
<keyword evidence="1" id="KW-0472">Membrane</keyword>
<organism evidence="3 4">
    <name type="scientific">Morus notabilis</name>
    <dbReference type="NCBI Taxonomy" id="981085"/>
    <lineage>
        <taxon>Eukaryota</taxon>
        <taxon>Viridiplantae</taxon>
        <taxon>Streptophyta</taxon>
        <taxon>Embryophyta</taxon>
        <taxon>Tracheophyta</taxon>
        <taxon>Spermatophyta</taxon>
        <taxon>Magnoliopsida</taxon>
        <taxon>eudicotyledons</taxon>
        <taxon>Gunneridae</taxon>
        <taxon>Pentapetalae</taxon>
        <taxon>rosids</taxon>
        <taxon>fabids</taxon>
        <taxon>Rosales</taxon>
        <taxon>Moraceae</taxon>
        <taxon>Moreae</taxon>
        <taxon>Morus</taxon>
    </lineage>
</organism>
<name>W9SF38_9ROSA</name>
<dbReference type="AlphaFoldDB" id="W9SF38"/>
<feature type="chain" id="PRO_5004929117" evidence="2">
    <location>
        <begin position="25"/>
        <end position="67"/>
    </location>
</feature>
<keyword evidence="4" id="KW-1185">Reference proteome</keyword>
<evidence type="ECO:0000313" key="4">
    <source>
        <dbReference type="Proteomes" id="UP000030645"/>
    </source>
</evidence>
<keyword evidence="1" id="KW-0812">Transmembrane</keyword>